<evidence type="ECO:0000256" key="10">
    <source>
        <dbReference type="ARBA" id="ARBA00023170"/>
    </source>
</evidence>
<protein>
    <recommendedName>
        <fullName evidence="14">G-protein coupled receptors family 1 profile domain-containing protein</fullName>
    </recommendedName>
</protein>
<feature type="transmembrane region" description="Helical" evidence="13">
    <location>
        <begin position="247"/>
        <end position="268"/>
    </location>
</feature>
<keyword evidence="2" id="KW-1003">Cell membrane</keyword>
<dbReference type="PROSITE" id="PS00237">
    <property type="entry name" value="G_PROTEIN_RECEP_F1_1"/>
    <property type="match status" value="1"/>
</dbReference>
<dbReference type="GO" id="GO:0004984">
    <property type="term" value="F:olfactory receptor activity"/>
    <property type="evidence" value="ECO:0007669"/>
    <property type="project" value="InterPro"/>
</dbReference>
<dbReference type="FunFam" id="1.20.1070.10:FF:000024">
    <property type="entry name" value="Olfactory receptor"/>
    <property type="match status" value="1"/>
</dbReference>
<evidence type="ECO:0000256" key="3">
    <source>
        <dbReference type="ARBA" id="ARBA00022606"/>
    </source>
</evidence>
<dbReference type="PANTHER" id="PTHR26451:SF860">
    <property type="entry name" value="ODORANT RECEPTOR-RELATED"/>
    <property type="match status" value="1"/>
</dbReference>
<evidence type="ECO:0000313" key="15">
    <source>
        <dbReference type="Ensembl" id="ENSPKIP00000011921.1"/>
    </source>
</evidence>
<keyword evidence="16" id="KW-1185">Reference proteome</keyword>
<dbReference type="PRINTS" id="PR00245">
    <property type="entry name" value="OLFACTORYR"/>
</dbReference>
<evidence type="ECO:0000259" key="14">
    <source>
        <dbReference type="PROSITE" id="PS50262"/>
    </source>
</evidence>
<sequence>LMDTSPAAAFSLSGLNESKENKNVIFAFSIQGYIFTLFLNLTIITTISLEKDLHQPMYIFLCNLCINGLYGTLGFYPKFLYDLLSDSQNFSYIGCLLQNFVILSYALCEFTNLTVMAFDRYVAICRPLHYHTIMTPVTAGKLLVFIWMVPCCSVVCSILLIVRLPFCGIHINAVYCKFVICSVIGCIYLSMATFVVYSYGKLISACRKSKEKQSKFMQTCLPHLISCMNYLFFSFLDAFSVKNIPQWFNSFTSVAFLIVPPIINPLIYGINLKFIRTRIFKCSKGG</sequence>
<dbReference type="PROSITE" id="PS50262">
    <property type="entry name" value="G_PROTEIN_RECEP_F1_2"/>
    <property type="match status" value="1"/>
</dbReference>
<comment type="subcellular location">
    <subcellularLocation>
        <location evidence="1">Cell membrane</location>
        <topology evidence="1">Multi-pass membrane protein</topology>
    </subcellularLocation>
</comment>
<dbReference type="GO" id="GO:0004930">
    <property type="term" value="F:G protein-coupled receptor activity"/>
    <property type="evidence" value="ECO:0007669"/>
    <property type="project" value="UniProtKB-KW"/>
</dbReference>
<evidence type="ECO:0000256" key="8">
    <source>
        <dbReference type="ARBA" id="ARBA00023136"/>
    </source>
</evidence>
<keyword evidence="6 13" id="KW-1133">Transmembrane helix</keyword>
<dbReference type="InterPro" id="IPR000276">
    <property type="entry name" value="GPCR_Rhodpsn"/>
</dbReference>
<dbReference type="GeneTree" id="ENSGT00950000183023"/>
<name>A0A3B3R2K8_9TELE</name>
<keyword evidence="7" id="KW-0297">G-protein coupled receptor</keyword>
<dbReference type="InterPro" id="IPR017452">
    <property type="entry name" value="GPCR_Rhodpsn_7TM"/>
</dbReference>
<evidence type="ECO:0000256" key="6">
    <source>
        <dbReference type="ARBA" id="ARBA00022989"/>
    </source>
</evidence>
<feature type="transmembrane region" description="Helical" evidence="13">
    <location>
        <begin position="174"/>
        <end position="199"/>
    </location>
</feature>
<dbReference type="AlphaFoldDB" id="A0A3B3R2K8"/>
<evidence type="ECO:0000256" key="11">
    <source>
        <dbReference type="ARBA" id="ARBA00023180"/>
    </source>
</evidence>
<organism evidence="15 16">
    <name type="scientific">Paramormyrops kingsleyae</name>
    <dbReference type="NCBI Taxonomy" id="1676925"/>
    <lineage>
        <taxon>Eukaryota</taxon>
        <taxon>Metazoa</taxon>
        <taxon>Chordata</taxon>
        <taxon>Craniata</taxon>
        <taxon>Vertebrata</taxon>
        <taxon>Euteleostomi</taxon>
        <taxon>Actinopterygii</taxon>
        <taxon>Neopterygii</taxon>
        <taxon>Teleostei</taxon>
        <taxon>Osteoglossocephala</taxon>
        <taxon>Osteoglossomorpha</taxon>
        <taxon>Osteoglossiformes</taxon>
        <taxon>Mormyridae</taxon>
        <taxon>Paramormyrops</taxon>
    </lineage>
</organism>
<feature type="transmembrane region" description="Helical" evidence="13">
    <location>
        <begin position="220"/>
        <end position="241"/>
    </location>
</feature>
<feature type="transmembrane region" description="Helical" evidence="13">
    <location>
        <begin position="57"/>
        <end position="76"/>
    </location>
</feature>
<keyword evidence="10" id="KW-0675">Receptor</keyword>
<evidence type="ECO:0000256" key="5">
    <source>
        <dbReference type="ARBA" id="ARBA00022725"/>
    </source>
</evidence>
<feature type="transmembrane region" description="Helical" evidence="13">
    <location>
        <begin position="139"/>
        <end position="162"/>
    </location>
</feature>
<evidence type="ECO:0000256" key="2">
    <source>
        <dbReference type="ARBA" id="ARBA00022475"/>
    </source>
</evidence>
<dbReference type="Pfam" id="PF13853">
    <property type="entry name" value="7tm_4"/>
    <property type="match status" value="1"/>
</dbReference>
<proteinExistence type="predicted"/>
<dbReference type="GO" id="GO:0005549">
    <property type="term" value="F:odorant binding"/>
    <property type="evidence" value="ECO:0007669"/>
    <property type="project" value="TreeGrafter"/>
</dbReference>
<keyword evidence="3" id="KW-0716">Sensory transduction</keyword>
<keyword evidence="8 13" id="KW-0472">Membrane</keyword>
<keyword evidence="9" id="KW-1015">Disulfide bond</keyword>
<reference evidence="15" key="2">
    <citation type="submission" date="2025-09" db="UniProtKB">
        <authorList>
            <consortium name="Ensembl"/>
        </authorList>
    </citation>
    <scope>IDENTIFICATION</scope>
</reference>
<dbReference type="GO" id="GO:0005886">
    <property type="term" value="C:plasma membrane"/>
    <property type="evidence" value="ECO:0007669"/>
    <property type="project" value="UniProtKB-SubCell"/>
</dbReference>
<dbReference type="Proteomes" id="UP000261540">
    <property type="component" value="Unplaced"/>
</dbReference>
<dbReference type="SUPFAM" id="SSF81321">
    <property type="entry name" value="Family A G protein-coupled receptor-like"/>
    <property type="match status" value="1"/>
</dbReference>
<feature type="domain" description="G-protein coupled receptors family 1 profile" evidence="14">
    <location>
        <begin position="39"/>
        <end position="149"/>
    </location>
</feature>
<keyword evidence="5" id="KW-0552">Olfaction</keyword>
<evidence type="ECO:0000256" key="4">
    <source>
        <dbReference type="ARBA" id="ARBA00022692"/>
    </source>
</evidence>
<evidence type="ECO:0000256" key="9">
    <source>
        <dbReference type="ARBA" id="ARBA00023157"/>
    </source>
</evidence>
<dbReference type="Ensembl" id="ENSPKIT00000023047.1">
    <property type="protein sequence ID" value="ENSPKIP00000011921.1"/>
    <property type="gene ID" value="ENSPKIG00000018327.1"/>
</dbReference>
<keyword evidence="4 13" id="KW-0812">Transmembrane</keyword>
<keyword evidence="12" id="KW-0807">Transducer</keyword>
<dbReference type="Gene3D" id="1.20.1070.10">
    <property type="entry name" value="Rhodopsin 7-helix transmembrane proteins"/>
    <property type="match status" value="1"/>
</dbReference>
<dbReference type="InterPro" id="IPR052921">
    <property type="entry name" value="GPCR1_Superfamily_Member"/>
</dbReference>
<dbReference type="PANTHER" id="PTHR26451">
    <property type="entry name" value="G_PROTEIN_RECEP_F1_2 DOMAIN-CONTAINING PROTEIN"/>
    <property type="match status" value="1"/>
</dbReference>
<dbReference type="InterPro" id="IPR000725">
    <property type="entry name" value="Olfact_rcpt"/>
</dbReference>
<feature type="transmembrane region" description="Helical" evidence="13">
    <location>
        <begin position="96"/>
        <end position="118"/>
    </location>
</feature>
<evidence type="ECO:0000256" key="13">
    <source>
        <dbReference type="SAM" id="Phobius"/>
    </source>
</evidence>
<evidence type="ECO:0000256" key="1">
    <source>
        <dbReference type="ARBA" id="ARBA00004651"/>
    </source>
</evidence>
<keyword evidence="11" id="KW-0325">Glycoprotein</keyword>
<accession>A0A3B3R2K8</accession>
<feature type="transmembrane region" description="Helical" evidence="13">
    <location>
        <begin position="24"/>
        <end position="45"/>
    </location>
</feature>
<reference evidence="15" key="1">
    <citation type="submission" date="2025-08" db="UniProtKB">
        <authorList>
            <consortium name="Ensembl"/>
        </authorList>
    </citation>
    <scope>IDENTIFICATION</scope>
</reference>
<evidence type="ECO:0000313" key="16">
    <source>
        <dbReference type="Proteomes" id="UP000261540"/>
    </source>
</evidence>
<evidence type="ECO:0000256" key="7">
    <source>
        <dbReference type="ARBA" id="ARBA00023040"/>
    </source>
</evidence>
<evidence type="ECO:0000256" key="12">
    <source>
        <dbReference type="ARBA" id="ARBA00023224"/>
    </source>
</evidence>